<organism evidence="5 6">
    <name type="scientific">Hungatella effluvii</name>
    <dbReference type="NCBI Taxonomy" id="1096246"/>
    <lineage>
        <taxon>Bacteria</taxon>
        <taxon>Bacillati</taxon>
        <taxon>Bacillota</taxon>
        <taxon>Clostridia</taxon>
        <taxon>Lachnospirales</taxon>
        <taxon>Lachnospiraceae</taxon>
        <taxon>Hungatella</taxon>
    </lineage>
</organism>
<dbReference type="InterPro" id="IPR007391">
    <property type="entry name" value="Vancomycin_resist_VanW"/>
</dbReference>
<keyword evidence="3" id="KW-1133">Transmembrane helix</keyword>
<gene>
    <name evidence="5" type="ORF">DFR60_104172</name>
</gene>
<protein>
    <submittedName>
        <fullName evidence="5">Vancomycin resistance protein YoaR</fullName>
    </submittedName>
</protein>
<dbReference type="AlphaFoldDB" id="A0A2V3YA19"/>
<evidence type="ECO:0000256" key="3">
    <source>
        <dbReference type="SAM" id="Phobius"/>
    </source>
</evidence>
<proteinExistence type="predicted"/>
<dbReference type="PANTHER" id="PTHR35788:SF1">
    <property type="entry name" value="EXPORTED PROTEIN"/>
    <property type="match status" value="1"/>
</dbReference>
<dbReference type="InterPro" id="IPR052913">
    <property type="entry name" value="Glycopeptide_resist_protein"/>
</dbReference>
<keyword evidence="3" id="KW-0812">Transmembrane</keyword>
<feature type="compositionally biased region" description="Low complexity" evidence="2">
    <location>
        <begin position="466"/>
        <end position="486"/>
    </location>
</feature>
<feature type="domain" description="G5" evidence="4">
    <location>
        <begin position="385"/>
        <end position="464"/>
    </location>
</feature>
<dbReference type="SMART" id="SM01208">
    <property type="entry name" value="G5"/>
    <property type="match status" value="1"/>
</dbReference>
<dbReference type="InterPro" id="IPR011098">
    <property type="entry name" value="G5_dom"/>
</dbReference>
<dbReference type="Gene3D" id="2.20.230.10">
    <property type="entry name" value="Resuscitation-promoting factor rpfb"/>
    <property type="match status" value="1"/>
</dbReference>
<evidence type="ECO:0000313" key="5">
    <source>
        <dbReference type="EMBL" id="PXX54347.1"/>
    </source>
</evidence>
<keyword evidence="1" id="KW-0732">Signal</keyword>
<dbReference type="Pfam" id="PF07501">
    <property type="entry name" value="G5"/>
    <property type="match status" value="1"/>
</dbReference>
<name>A0A2V3YA19_9FIRM</name>
<evidence type="ECO:0000313" key="6">
    <source>
        <dbReference type="Proteomes" id="UP000248057"/>
    </source>
</evidence>
<dbReference type="EMBL" id="QJKD01000004">
    <property type="protein sequence ID" value="PXX54347.1"/>
    <property type="molecule type" value="Genomic_DNA"/>
</dbReference>
<feature type="transmembrane region" description="Helical" evidence="3">
    <location>
        <begin position="30"/>
        <end position="52"/>
    </location>
</feature>
<evidence type="ECO:0000256" key="2">
    <source>
        <dbReference type="SAM" id="MobiDB-lite"/>
    </source>
</evidence>
<evidence type="ECO:0000256" key="1">
    <source>
        <dbReference type="ARBA" id="ARBA00022729"/>
    </source>
</evidence>
<comment type="caution">
    <text evidence="5">The sequence shown here is derived from an EMBL/GenBank/DDBJ whole genome shotgun (WGS) entry which is preliminary data.</text>
</comment>
<feature type="region of interest" description="Disordered" evidence="2">
    <location>
        <begin position="466"/>
        <end position="539"/>
    </location>
</feature>
<accession>A0A2V3YA19</accession>
<keyword evidence="6" id="KW-1185">Reference proteome</keyword>
<dbReference type="PANTHER" id="PTHR35788">
    <property type="entry name" value="EXPORTED PROTEIN-RELATED"/>
    <property type="match status" value="1"/>
</dbReference>
<dbReference type="Pfam" id="PF04294">
    <property type="entry name" value="VanW"/>
    <property type="match status" value="1"/>
</dbReference>
<evidence type="ECO:0000259" key="4">
    <source>
        <dbReference type="PROSITE" id="PS51109"/>
    </source>
</evidence>
<sequence>MLQNHDRRRQRRRREIQKGRFERKKTGTGLITGGICFGILILTLAFILSAFIQRGKKSHVEPIQSRAERIVVIDEIPVTGLSKDEAKSKILDIYQWDMTLSYQNSAAELKNPLPESLDVLLGEIYSQDESLWREYYELTPASMESSIREQVAVAASKWNRSPSRTQLTGRDKERGTWIYTGGEKGLLINEEAAVREIMDLLGKKIFTAVIPVQAEETAPELTADEVKKKYQVIGTFSTTATSNSNRNNNIRLAANALDGLVIFPGEEFSFNSTTGNRTTERGYLPAGAYRNGEFVEEPGGGVCQVSSTLYNAVIFSGIKTTERHPHSFEPSYVIPGEDAMVSYDGYSGPDLRFINKQSTSVAIRAVFEDRKLTISMIGMPVLEEGVEISMRSQKTKEYDPPEPGYIEDQTLLPDQEIVVQEGVKGTTWKTWLVTSKDGTVINEEYFHSSTYKGKPGIVKRNTSGVVIPEPTEPETVPETGETAPGESVPSESVPAETVPGETMPEETMPEETMAAEDAPVESGRSPKTTEESQSGPGVQ</sequence>
<dbReference type="Proteomes" id="UP000248057">
    <property type="component" value="Unassembled WGS sequence"/>
</dbReference>
<keyword evidence="3" id="KW-0472">Membrane</keyword>
<reference evidence="5 6" key="1">
    <citation type="submission" date="2018-05" db="EMBL/GenBank/DDBJ databases">
        <title>Genomic Encyclopedia of Type Strains, Phase IV (KMG-IV): sequencing the most valuable type-strain genomes for metagenomic binning, comparative biology and taxonomic classification.</title>
        <authorList>
            <person name="Goeker M."/>
        </authorList>
    </citation>
    <scope>NUCLEOTIDE SEQUENCE [LARGE SCALE GENOMIC DNA]</scope>
    <source>
        <strain evidence="5 6">DSM 24995</strain>
    </source>
</reference>
<dbReference type="PROSITE" id="PS51109">
    <property type="entry name" value="G5"/>
    <property type="match status" value="1"/>
</dbReference>